<dbReference type="Proteomes" id="UP000435357">
    <property type="component" value="Unassembled WGS sequence"/>
</dbReference>
<dbReference type="RefSeq" id="WP_151168556.1">
    <property type="nucleotide sequence ID" value="NZ_WACR01000007.1"/>
</dbReference>
<gene>
    <name evidence="1" type="ORF">F3059_09400</name>
</gene>
<accession>A0A6N6M5Y6</accession>
<protein>
    <submittedName>
        <fullName evidence="1">Uncharacterized protein</fullName>
    </submittedName>
</protein>
<reference evidence="1 2" key="1">
    <citation type="submission" date="2019-09" db="EMBL/GenBank/DDBJ databases">
        <title>Genomes of Cryomorphaceae.</title>
        <authorList>
            <person name="Bowman J.P."/>
        </authorList>
    </citation>
    <scope>NUCLEOTIDE SEQUENCE [LARGE SCALE GENOMIC DNA]</scope>
    <source>
        <strain evidence="1 2">KCTC 52047</strain>
    </source>
</reference>
<keyword evidence="2" id="KW-1185">Reference proteome</keyword>
<sequence>MHDIEPYWQWREYYTAETDSNSPFFEREYNEFEFEDNVYGYLIHPQWDNIGSSTLFMKILYADYDDGFAIIELIGEWNDCLYNDIMYLKRNIIDHMLDKGINKFILIGENILNFHASDDCYYEEWFEDVEEGWISLFNFRDHLLQEFEAYGIDYYFIMGGRLTDIDWRTRNPKSLFREVSRMVTKRISLY</sequence>
<dbReference type="OrthoDB" id="653988at2"/>
<evidence type="ECO:0000313" key="1">
    <source>
        <dbReference type="EMBL" id="KAB1063773.1"/>
    </source>
</evidence>
<dbReference type="AlphaFoldDB" id="A0A6N6M5Y6"/>
<proteinExistence type="predicted"/>
<comment type="caution">
    <text evidence="1">The sequence shown here is derived from an EMBL/GenBank/DDBJ whole genome shotgun (WGS) entry which is preliminary data.</text>
</comment>
<evidence type="ECO:0000313" key="2">
    <source>
        <dbReference type="Proteomes" id="UP000435357"/>
    </source>
</evidence>
<organism evidence="1 2">
    <name type="scientific">Salibacter halophilus</name>
    <dbReference type="NCBI Taxonomy" id="1803916"/>
    <lineage>
        <taxon>Bacteria</taxon>
        <taxon>Pseudomonadati</taxon>
        <taxon>Bacteroidota</taxon>
        <taxon>Flavobacteriia</taxon>
        <taxon>Flavobacteriales</taxon>
        <taxon>Salibacteraceae</taxon>
        <taxon>Salibacter</taxon>
    </lineage>
</organism>
<dbReference type="EMBL" id="WACR01000007">
    <property type="protein sequence ID" value="KAB1063773.1"/>
    <property type="molecule type" value="Genomic_DNA"/>
</dbReference>
<name>A0A6N6M5Y6_9FLAO</name>